<comment type="caution">
    <text evidence="2">The sequence shown here is derived from an EMBL/GenBank/DDBJ whole genome shotgun (WGS) entry which is preliminary data.</text>
</comment>
<evidence type="ECO:0000256" key="1">
    <source>
        <dbReference type="SAM" id="MobiDB-lite"/>
    </source>
</evidence>
<evidence type="ECO:0000313" key="3">
    <source>
        <dbReference type="Proteomes" id="UP001054837"/>
    </source>
</evidence>
<dbReference type="EMBL" id="BPLQ01003263">
    <property type="protein sequence ID" value="GIX99018.1"/>
    <property type="molecule type" value="Genomic_DNA"/>
</dbReference>
<dbReference type="Proteomes" id="UP001054837">
    <property type="component" value="Unassembled WGS sequence"/>
</dbReference>
<proteinExistence type="predicted"/>
<gene>
    <name evidence="2" type="ORF">CDAR_518871</name>
</gene>
<organism evidence="2 3">
    <name type="scientific">Caerostris darwini</name>
    <dbReference type="NCBI Taxonomy" id="1538125"/>
    <lineage>
        <taxon>Eukaryota</taxon>
        <taxon>Metazoa</taxon>
        <taxon>Ecdysozoa</taxon>
        <taxon>Arthropoda</taxon>
        <taxon>Chelicerata</taxon>
        <taxon>Arachnida</taxon>
        <taxon>Araneae</taxon>
        <taxon>Araneomorphae</taxon>
        <taxon>Entelegynae</taxon>
        <taxon>Araneoidea</taxon>
        <taxon>Araneidae</taxon>
        <taxon>Caerostris</taxon>
    </lineage>
</organism>
<accession>A0AAV4PSA7</accession>
<evidence type="ECO:0000313" key="2">
    <source>
        <dbReference type="EMBL" id="GIX99018.1"/>
    </source>
</evidence>
<reference evidence="2 3" key="1">
    <citation type="submission" date="2021-06" db="EMBL/GenBank/DDBJ databases">
        <title>Caerostris darwini draft genome.</title>
        <authorList>
            <person name="Kono N."/>
            <person name="Arakawa K."/>
        </authorList>
    </citation>
    <scope>NUCLEOTIDE SEQUENCE [LARGE SCALE GENOMIC DNA]</scope>
</reference>
<keyword evidence="3" id="KW-1185">Reference proteome</keyword>
<protein>
    <submittedName>
        <fullName evidence="2">Uncharacterized protein</fullName>
    </submittedName>
</protein>
<feature type="region of interest" description="Disordered" evidence="1">
    <location>
        <begin position="15"/>
        <end position="46"/>
    </location>
</feature>
<name>A0AAV4PSA7_9ARAC</name>
<sequence>MHVFLSEPKRKGISLGYSRGLNPSSITAPGPTTPQKDPSFEQGMDQSMAPLHCWSPSVCNPLHPRFEHVRQSVNLEGRKSPAEHVMSHKQGGFRPASFILRWPRRLQEKVYSILQIPWSSRKKIKFNQPSLPLISRLSYEYQKSSGSSR</sequence>
<dbReference type="AlphaFoldDB" id="A0AAV4PSA7"/>